<proteinExistence type="predicted"/>
<dbReference type="Gene3D" id="2.40.128.20">
    <property type="match status" value="2"/>
</dbReference>
<protein>
    <submittedName>
        <fullName evidence="3">Uncharacterized protein</fullName>
    </submittedName>
</protein>
<dbReference type="Pfam" id="PF12204">
    <property type="entry name" value="DUF3598_N"/>
    <property type="match status" value="1"/>
</dbReference>
<sequence>MELKQQNWNNFIANHLSNWHGIWTRYSPQGEITESFQSLRGFCANPEQNEITQTNRYQYADGKILEKTWKFDQQSNNLSDGLFHPDNELMRGIFFSSGPAAWITTQLALDSYLAVELFFKQEKLRHSVGIIYDKQGNLFRTANIREDATGFPSQYWSTQLEQLPQRSDSGNWQGTSVTMTRDLNISDPIPTGGPNEFRTELHWGWKDHQVFFLPDGVSISCPDKISLGKSFVIAASWLVTSSQKQQLIVEYDESGAFCSLTLELLESVFEKLSNK</sequence>
<dbReference type="OrthoDB" id="465937at2"/>
<organism evidence="3 4">
    <name type="scientific">Gloeothece verrucosa (strain PCC 7822)</name>
    <name type="common">Cyanothece sp. (strain PCC 7822)</name>
    <dbReference type="NCBI Taxonomy" id="497965"/>
    <lineage>
        <taxon>Bacteria</taxon>
        <taxon>Bacillati</taxon>
        <taxon>Cyanobacteriota</taxon>
        <taxon>Cyanophyceae</taxon>
        <taxon>Oscillatoriophycideae</taxon>
        <taxon>Chroococcales</taxon>
        <taxon>Aphanothecaceae</taxon>
        <taxon>Gloeothece</taxon>
        <taxon>Gloeothece verrucosa</taxon>
    </lineage>
</organism>
<evidence type="ECO:0000259" key="2">
    <source>
        <dbReference type="Pfam" id="PF21053"/>
    </source>
</evidence>
<dbReference type="SUPFAM" id="SSF50814">
    <property type="entry name" value="Lipocalins"/>
    <property type="match status" value="2"/>
</dbReference>
<evidence type="ECO:0000259" key="1">
    <source>
        <dbReference type="Pfam" id="PF12204"/>
    </source>
</evidence>
<dbReference type="AlphaFoldDB" id="E0UJZ5"/>
<dbReference type="Proteomes" id="UP000008206">
    <property type="component" value="Chromosome"/>
</dbReference>
<keyword evidence="4" id="KW-1185">Reference proteome</keyword>
<gene>
    <name evidence="3" type="ordered locus">Cyan7822_2663</name>
</gene>
<reference evidence="4" key="1">
    <citation type="journal article" date="2011" name="MBio">
        <title>Novel metabolic attributes of the genus Cyanothece, comprising a group of unicellular nitrogen-fixing Cyanobacteria.</title>
        <authorList>
            <person name="Bandyopadhyay A."/>
            <person name="Elvitigala T."/>
            <person name="Welsh E."/>
            <person name="Stockel J."/>
            <person name="Liberton M."/>
            <person name="Min H."/>
            <person name="Sherman L.A."/>
            <person name="Pakrasi H.B."/>
        </authorList>
    </citation>
    <scope>NUCLEOTIDE SEQUENCE [LARGE SCALE GENOMIC DNA]</scope>
    <source>
        <strain evidence="4">PCC 7822</strain>
    </source>
</reference>
<dbReference type="STRING" id="497965.Cyan7822_2663"/>
<dbReference type="Pfam" id="PF21053">
    <property type="entry name" value="BFA1_C"/>
    <property type="match status" value="1"/>
</dbReference>
<evidence type="ECO:0000313" key="4">
    <source>
        <dbReference type="Proteomes" id="UP000008206"/>
    </source>
</evidence>
<dbReference type="RefSeq" id="WP_013322736.1">
    <property type="nucleotide sequence ID" value="NC_014501.1"/>
</dbReference>
<evidence type="ECO:0000313" key="3">
    <source>
        <dbReference type="EMBL" id="ADN14631.1"/>
    </source>
</evidence>
<feature type="domain" description="Biogenesis factor required for ATP synthase 1-like C-terminal" evidence="2">
    <location>
        <begin position="206"/>
        <end position="262"/>
    </location>
</feature>
<feature type="domain" description="DUF3598" evidence="1">
    <location>
        <begin position="5"/>
        <end position="151"/>
    </location>
</feature>
<dbReference type="KEGG" id="cyj:Cyan7822_2663"/>
<dbReference type="eggNOG" id="ENOG502ZC8K">
    <property type="taxonomic scope" value="Bacteria"/>
</dbReference>
<name>E0UJZ5_GLOV7</name>
<dbReference type="EMBL" id="CP002198">
    <property type="protein sequence ID" value="ADN14631.1"/>
    <property type="molecule type" value="Genomic_DNA"/>
</dbReference>
<dbReference type="InterPro" id="IPR012674">
    <property type="entry name" value="Calycin"/>
</dbReference>
<dbReference type="InterPro" id="IPR048378">
    <property type="entry name" value="BFA1-like_C"/>
</dbReference>
<dbReference type="HOGENOM" id="CLU_091265_0_0_3"/>
<accession>E0UJZ5</accession>
<dbReference type="InterPro" id="IPR022017">
    <property type="entry name" value="BFA1-like_DUF3598"/>
</dbReference>